<keyword evidence="2" id="KW-0238">DNA-binding</keyword>
<dbReference type="Pfam" id="PF12625">
    <property type="entry name" value="Arabinose_bd"/>
    <property type="match status" value="1"/>
</dbReference>
<dbReference type="PROSITE" id="PS01124">
    <property type="entry name" value="HTH_ARAC_FAMILY_2"/>
    <property type="match status" value="1"/>
</dbReference>
<dbReference type="SUPFAM" id="SSF46689">
    <property type="entry name" value="Homeodomain-like"/>
    <property type="match status" value="1"/>
</dbReference>
<dbReference type="PANTHER" id="PTHR47894:SF1">
    <property type="entry name" value="HTH-TYPE TRANSCRIPTIONAL REGULATOR VQSM"/>
    <property type="match status" value="1"/>
</dbReference>
<dbReference type="InterPro" id="IPR020449">
    <property type="entry name" value="Tscrpt_reg_AraC-type_HTH"/>
</dbReference>
<comment type="caution">
    <text evidence="5">The sequence shown here is derived from an EMBL/GenBank/DDBJ whole genome shotgun (WGS) entry which is preliminary data.</text>
</comment>
<feature type="domain" description="HTH araC/xylS-type" evidence="4">
    <location>
        <begin position="226"/>
        <end position="324"/>
    </location>
</feature>
<keyword evidence="3" id="KW-0804">Transcription</keyword>
<evidence type="ECO:0000256" key="2">
    <source>
        <dbReference type="ARBA" id="ARBA00023125"/>
    </source>
</evidence>
<dbReference type="InterPro" id="IPR009057">
    <property type="entry name" value="Homeodomain-like_sf"/>
</dbReference>
<evidence type="ECO:0000313" key="5">
    <source>
        <dbReference type="EMBL" id="MDO3381217.1"/>
    </source>
</evidence>
<dbReference type="InterPro" id="IPR018060">
    <property type="entry name" value="HTH_AraC"/>
</dbReference>
<protein>
    <submittedName>
        <fullName evidence="5">AraC family transcriptional regulator ligand-binding domain-containing protein</fullName>
    </submittedName>
</protein>
<evidence type="ECO:0000256" key="3">
    <source>
        <dbReference type="ARBA" id="ARBA00023163"/>
    </source>
</evidence>
<keyword evidence="1" id="KW-0805">Transcription regulation</keyword>
<organism evidence="5 6">
    <name type="scientific">Gilvimarinus algae</name>
    <dbReference type="NCBI Taxonomy" id="3058037"/>
    <lineage>
        <taxon>Bacteria</taxon>
        <taxon>Pseudomonadati</taxon>
        <taxon>Pseudomonadota</taxon>
        <taxon>Gammaproteobacteria</taxon>
        <taxon>Cellvibrionales</taxon>
        <taxon>Cellvibrionaceae</taxon>
        <taxon>Gilvimarinus</taxon>
    </lineage>
</organism>
<accession>A0ABT8TAS7</accession>
<dbReference type="InterPro" id="IPR032687">
    <property type="entry name" value="AraC-type_N"/>
</dbReference>
<dbReference type="PANTHER" id="PTHR47894">
    <property type="entry name" value="HTH-TYPE TRANSCRIPTIONAL REGULATOR GADX"/>
    <property type="match status" value="1"/>
</dbReference>
<dbReference type="RefSeq" id="WP_302711347.1">
    <property type="nucleotide sequence ID" value="NZ_JAULRT010000034.1"/>
</dbReference>
<dbReference type="SMART" id="SM00342">
    <property type="entry name" value="HTH_ARAC"/>
    <property type="match status" value="1"/>
</dbReference>
<dbReference type="Proteomes" id="UP001168380">
    <property type="component" value="Unassembled WGS sequence"/>
</dbReference>
<dbReference type="Pfam" id="PF12833">
    <property type="entry name" value="HTH_18"/>
    <property type="match status" value="1"/>
</dbReference>
<dbReference type="Gene3D" id="1.10.10.60">
    <property type="entry name" value="Homeodomain-like"/>
    <property type="match status" value="1"/>
</dbReference>
<proteinExistence type="predicted"/>
<dbReference type="PRINTS" id="PR00032">
    <property type="entry name" value="HTHARAC"/>
</dbReference>
<dbReference type="EMBL" id="JAULRT010000034">
    <property type="protein sequence ID" value="MDO3381217.1"/>
    <property type="molecule type" value="Genomic_DNA"/>
</dbReference>
<reference evidence="5" key="1">
    <citation type="submission" date="2023-07" db="EMBL/GenBank/DDBJ databases">
        <title>Gilvimarinus algae sp. nov., isolated from the surface of Kelp.</title>
        <authorList>
            <person name="Sun Y.Y."/>
            <person name="Gong Y."/>
            <person name="Du Z.J."/>
        </authorList>
    </citation>
    <scope>NUCLEOTIDE SEQUENCE</scope>
    <source>
        <strain evidence="5">SDUM040014</strain>
    </source>
</reference>
<evidence type="ECO:0000313" key="6">
    <source>
        <dbReference type="Proteomes" id="UP001168380"/>
    </source>
</evidence>
<evidence type="ECO:0000259" key="4">
    <source>
        <dbReference type="PROSITE" id="PS01124"/>
    </source>
</evidence>
<gene>
    <name evidence="5" type="ORF">QWI16_03470</name>
</gene>
<name>A0ABT8TAS7_9GAMM</name>
<evidence type="ECO:0000256" key="1">
    <source>
        <dbReference type="ARBA" id="ARBA00023015"/>
    </source>
</evidence>
<sequence length="338" mass="36976">MNTTLTSWAQLIWETLRDNGIDSRACFTQAGLDPALLSNPNARYPVSGMITLWQTGQSLYQHQDFGLAVGQRWHPTTFNALGYAWLASDTLQQALLRLERYARLISNGLEVKLTPKGAVYELDILIHGNAHPAASLAGIAALVSMCRLLLGPSFSPVSVSLADVDLSAEARAYLGCHLERRGRCTVALDRQQAHVHLPGANAELALLNEKLALEHLGKLDNVSITDRARRVMVNQLPGGQVCEASVALALAMSPRSLQRHLQREQGSFKQLLGSVRRELAQLHLATCDKSLGEISYLLGYADQPSFNRAFKRWFGVSPGQFQQRSAQAQSGATVIKTA</sequence>
<keyword evidence="6" id="KW-1185">Reference proteome</keyword>